<accession>A0A481YTN2</accession>
<gene>
    <name evidence="2" type="ORF">LCMAC102_01750</name>
</gene>
<sequence length="104" mass="11731">MNNTNWGFVAIIIVVAIVLFYVFKAKKQSYPPPKEHVSRLKAYHFGFPKRGAYTGGAYTGGGGPLRYAPYGHNRPYGTYWGGYAPLSTGPYGGYRLPRRRYGYR</sequence>
<feature type="transmembrane region" description="Helical" evidence="1">
    <location>
        <begin position="6"/>
        <end position="23"/>
    </location>
</feature>
<evidence type="ECO:0008006" key="3">
    <source>
        <dbReference type="Google" id="ProtNLM"/>
    </source>
</evidence>
<name>A0A481YTN2_9VIRU</name>
<keyword evidence="1" id="KW-0472">Membrane</keyword>
<organism evidence="2">
    <name type="scientific">Marseillevirus LCMAC102</name>
    <dbReference type="NCBI Taxonomy" id="2506603"/>
    <lineage>
        <taxon>Viruses</taxon>
        <taxon>Varidnaviria</taxon>
        <taxon>Bamfordvirae</taxon>
        <taxon>Nucleocytoviricota</taxon>
        <taxon>Megaviricetes</taxon>
        <taxon>Pimascovirales</taxon>
        <taxon>Pimascovirales incertae sedis</taxon>
        <taxon>Marseilleviridae</taxon>
    </lineage>
</organism>
<reference evidence="2" key="1">
    <citation type="journal article" date="2019" name="MBio">
        <title>Virus Genomes from Deep Sea Sediments Expand the Ocean Megavirome and Support Independent Origins of Viral Gigantism.</title>
        <authorList>
            <person name="Backstrom D."/>
            <person name="Yutin N."/>
            <person name="Jorgensen S.L."/>
            <person name="Dharamshi J."/>
            <person name="Homa F."/>
            <person name="Zaremba-Niedwiedzka K."/>
            <person name="Spang A."/>
            <person name="Wolf Y.I."/>
            <person name="Koonin E.V."/>
            <person name="Ettema T.J."/>
        </authorList>
    </citation>
    <scope>NUCLEOTIDE SEQUENCE</scope>
</reference>
<keyword evidence="1" id="KW-1133">Transmembrane helix</keyword>
<dbReference type="EMBL" id="MK500334">
    <property type="protein sequence ID" value="QBK86380.1"/>
    <property type="molecule type" value="Genomic_DNA"/>
</dbReference>
<evidence type="ECO:0000313" key="2">
    <source>
        <dbReference type="EMBL" id="QBK86380.1"/>
    </source>
</evidence>
<evidence type="ECO:0000256" key="1">
    <source>
        <dbReference type="SAM" id="Phobius"/>
    </source>
</evidence>
<keyword evidence="1" id="KW-0812">Transmembrane</keyword>
<proteinExistence type="predicted"/>
<protein>
    <recommendedName>
        <fullName evidence="3">Transmembrane protein</fullName>
    </recommendedName>
</protein>